<gene>
    <name evidence="1" type="ORF">V8G54_010037</name>
</gene>
<evidence type="ECO:0000313" key="1">
    <source>
        <dbReference type="EMBL" id="WVZ17055.1"/>
    </source>
</evidence>
<proteinExistence type="predicted"/>
<reference evidence="1 2" key="1">
    <citation type="journal article" date="2023" name="Life. Sci Alliance">
        <title>Evolutionary insights into 3D genome organization and epigenetic landscape of Vigna mungo.</title>
        <authorList>
            <person name="Junaid A."/>
            <person name="Singh B."/>
            <person name="Bhatia S."/>
        </authorList>
    </citation>
    <scope>NUCLEOTIDE SEQUENCE [LARGE SCALE GENOMIC DNA]</scope>
    <source>
        <strain evidence="1">Urdbean</strain>
    </source>
</reference>
<name>A0AAQ3NVN5_VIGMU</name>
<dbReference type="EMBL" id="CP144698">
    <property type="protein sequence ID" value="WVZ17055.1"/>
    <property type="molecule type" value="Genomic_DNA"/>
</dbReference>
<keyword evidence="2" id="KW-1185">Reference proteome</keyword>
<dbReference type="AlphaFoldDB" id="A0AAQ3NVN5"/>
<evidence type="ECO:0000313" key="2">
    <source>
        <dbReference type="Proteomes" id="UP001374535"/>
    </source>
</evidence>
<feature type="non-terminal residue" evidence="1">
    <location>
        <position position="1"/>
    </location>
</feature>
<sequence length="162" mass="17985">SKPHAVAPSAARNQSCNCQHRTPSRCLPFLLIPISPLLLLSHISQKLFLHFLNLNLQIAQKQETTKHYGCTIVDVENALAKFAARLGTGCEHRRFLGEEARCSGPIRVGIFVVVECVEFGVVVTMCECGVRDESTRRVIAVIGGETGREDEGREKREKSQKE</sequence>
<protein>
    <submittedName>
        <fullName evidence="1">Uncharacterized protein</fullName>
    </submittedName>
</protein>
<accession>A0AAQ3NVN5</accession>
<dbReference type="Proteomes" id="UP001374535">
    <property type="component" value="Chromosome 3"/>
</dbReference>
<organism evidence="1 2">
    <name type="scientific">Vigna mungo</name>
    <name type="common">Black gram</name>
    <name type="synonym">Phaseolus mungo</name>
    <dbReference type="NCBI Taxonomy" id="3915"/>
    <lineage>
        <taxon>Eukaryota</taxon>
        <taxon>Viridiplantae</taxon>
        <taxon>Streptophyta</taxon>
        <taxon>Embryophyta</taxon>
        <taxon>Tracheophyta</taxon>
        <taxon>Spermatophyta</taxon>
        <taxon>Magnoliopsida</taxon>
        <taxon>eudicotyledons</taxon>
        <taxon>Gunneridae</taxon>
        <taxon>Pentapetalae</taxon>
        <taxon>rosids</taxon>
        <taxon>fabids</taxon>
        <taxon>Fabales</taxon>
        <taxon>Fabaceae</taxon>
        <taxon>Papilionoideae</taxon>
        <taxon>50 kb inversion clade</taxon>
        <taxon>NPAAA clade</taxon>
        <taxon>indigoferoid/millettioid clade</taxon>
        <taxon>Phaseoleae</taxon>
        <taxon>Vigna</taxon>
    </lineage>
</organism>